<protein>
    <submittedName>
        <fullName evidence="1">Uncharacterized protein</fullName>
    </submittedName>
</protein>
<comment type="caution">
    <text evidence="1">The sequence shown here is derived from an EMBL/GenBank/DDBJ whole genome shotgun (WGS) entry which is preliminary data.</text>
</comment>
<gene>
    <name evidence="1" type="ORF">WISP_132893</name>
</gene>
<accession>A0ABQ9CP96</accession>
<keyword evidence="2" id="KW-1185">Reference proteome</keyword>
<organism evidence="1 2">
    <name type="scientific">Willisornis vidua</name>
    <name type="common">Xingu scale-backed antbird</name>
    <dbReference type="NCBI Taxonomy" id="1566151"/>
    <lineage>
        <taxon>Eukaryota</taxon>
        <taxon>Metazoa</taxon>
        <taxon>Chordata</taxon>
        <taxon>Craniata</taxon>
        <taxon>Vertebrata</taxon>
        <taxon>Euteleostomi</taxon>
        <taxon>Archelosauria</taxon>
        <taxon>Archosauria</taxon>
        <taxon>Dinosauria</taxon>
        <taxon>Saurischia</taxon>
        <taxon>Theropoda</taxon>
        <taxon>Coelurosauria</taxon>
        <taxon>Aves</taxon>
        <taxon>Neognathae</taxon>
        <taxon>Neoaves</taxon>
        <taxon>Telluraves</taxon>
        <taxon>Australaves</taxon>
        <taxon>Passeriformes</taxon>
        <taxon>Thamnophilidae</taxon>
        <taxon>Willisornis</taxon>
    </lineage>
</organism>
<dbReference type="Proteomes" id="UP001145742">
    <property type="component" value="Unassembled WGS sequence"/>
</dbReference>
<evidence type="ECO:0000313" key="1">
    <source>
        <dbReference type="EMBL" id="KAJ7406602.1"/>
    </source>
</evidence>
<evidence type="ECO:0000313" key="2">
    <source>
        <dbReference type="Proteomes" id="UP001145742"/>
    </source>
</evidence>
<proteinExistence type="predicted"/>
<sequence>MKMVKGLEGKLYEEWLRSLGLFSLEKRRLRKQRCHVLTPVSNEDLFGNVISSSLQSRMFEFLSAVAELFGSGDCTPDQCLKGKRDTSSHLDVT</sequence>
<name>A0ABQ9CP96_9PASS</name>
<dbReference type="EMBL" id="WHWB01034642">
    <property type="protein sequence ID" value="KAJ7406602.1"/>
    <property type="molecule type" value="Genomic_DNA"/>
</dbReference>
<reference evidence="1" key="1">
    <citation type="submission" date="2019-10" db="EMBL/GenBank/DDBJ databases">
        <authorList>
            <person name="Soares A.E.R."/>
            <person name="Aleixo A."/>
            <person name="Schneider P."/>
            <person name="Miyaki C.Y."/>
            <person name="Schneider M.P."/>
            <person name="Mello C."/>
            <person name="Vasconcelos A.T.R."/>
        </authorList>
    </citation>
    <scope>NUCLEOTIDE SEQUENCE</scope>
    <source>
        <tissue evidence="1">Muscle</tissue>
    </source>
</reference>